<evidence type="ECO:0000313" key="1">
    <source>
        <dbReference type="EMBL" id="GBN55130.1"/>
    </source>
</evidence>
<reference evidence="1 2" key="1">
    <citation type="journal article" date="2019" name="Sci. Rep.">
        <title>Orb-weaving spider Araneus ventricosus genome elucidates the spidroin gene catalogue.</title>
        <authorList>
            <person name="Kono N."/>
            <person name="Nakamura H."/>
            <person name="Ohtoshi R."/>
            <person name="Moran D.A.P."/>
            <person name="Shinohara A."/>
            <person name="Yoshida Y."/>
            <person name="Fujiwara M."/>
            <person name="Mori M."/>
            <person name="Tomita M."/>
            <person name="Arakawa K."/>
        </authorList>
    </citation>
    <scope>NUCLEOTIDE SEQUENCE [LARGE SCALE GENOMIC DNA]</scope>
</reference>
<proteinExistence type="predicted"/>
<dbReference type="EMBL" id="BGPR01012219">
    <property type="protein sequence ID" value="GBN55130.1"/>
    <property type="molecule type" value="Genomic_DNA"/>
</dbReference>
<protein>
    <recommendedName>
        <fullName evidence="3">Histone-lysine N-methyltransferase SETMAR</fullName>
    </recommendedName>
</protein>
<dbReference type="InterPro" id="IPR036397">
    <property type="entry name" value="RNaseH_sf"/>
</dbReference>
<evidence type="ECO:0008006" key="3">
    <source>
        <dbReference type="Google" id="ProtNLM"/>
    </source>
</evidence>
<dbReference type="Gene3D" id="3.30.420.10">
    <property type="entry name" value="Ribonuclease H-like superfamily/Ribonuclease H"/>
    <property type="match status" value="1"/>
</dbReference>
<dbReference type="InterPro" id="IPR052709">
    <property type="entry name" value="Transposase-MT_Hybrid"/>
</dbReference>
<dbReference type="OrthoDB" id="6432034at2759"/>
<sequence length="114" mass="13716">MLIKVRDAIRKKRRNEFRMKVVRFHQHNARTRVNTMAGWTLYKLEWVLMQHPPYSPDMALSDFYPFSHLQLHHDGGIFNSNEVINVEMRVRLGGMKTKMKRLCVKHNLLKHNYI</sequence>
<dbReference type="GO" id="GO:0003676">
    <property type="term" value="F:nucleic acid binding"/>
    <property type="evidence" value="ECO:0007669"/>
    <property type="project" value="InterPro"/>
</dbReference>
<comment type="caution">
    <text evidence="1">The sequence shown here is derived from an EMBL/GenBank/DDBJ whole genome shotgun (WGS) entry which is preliminary data.</text>
</comment>
<organism evidence="1 2">
    <name type="scientific">Araneus ventricosus</name>
    <name type="common">Orbweaver spider</name>
    <name type="synonym">Epeira ventricosa</name>
    <dbReference type="NCBI Taxonomy" id="182803"/>
    <lineage>
        <taxon>Eukaryota</taxon>
        <taxon>Metazoa</taxon>
        <taxon>Ecdysozoa</taxon>
        <taxon>Arthropoda</taxon>
        <taxon>Chelicerata</taxon>
        <taxon>Arachnida</taxon>
        <taxon>Araneae</taxon>
        <taxon>Araneomorphae</taxon>
        <taxon>Entelegynae</taxon>
        <taxon>Araneoidea</taxon>
        <taxon>Araneidae</taxon>
        <taxon>Araneus</taxon>
    </lineage>
</organism>
<dbReference type="AlphaFoldDB" id="A0A4Y2PX27"/>
<accession>A0A4Y2PX27</accession>
<evidence type="ECO:0000313" key="2">
    <source>
        <dbReference type="Proteomes" id="UP000499080"/>
    </source>
</evidence>
<keyword evidence="2" id="KW-1185">Reference proteome</keyword>
<dbReference type="PANTHER" id="PTHR46060:SF1">
    <property type="entry name" value="MARINER MOS1 TRANSPOSASE-LIKE PROTEIN"/>
    <property type="match status" value="1"/>
</dbReference>
<dbReference type="PANTHER" id="PTHR46060">
    <property type="entry name" value="MARINER MOS1 TRANSPOSASE-LIKE PROTEIN"/>
    <property type="match status" value="1"/>
</dbReference>
<name>A0A4Y2PX27_ARAVE</name>
<dbReference type="Proteomes" id="UP000499080">
    <property type="component" value="Unassembled WGS sequence"/>
</dbReference>
<gene>
    <name evidence="1" type="ORF">AVEN_10529_1</name>
</gene>